<feature type="region of interest" description="Disordered" evidence="1">
    <location>
        <begin position="113"/>
        <end position="143"/>
    </location>
</feature>
<name>A0ABS8SC71_DATST</name>
<sequence>KTATAAVVSAVAETYAATAEKYAATAEKYVVTVENNAATAEKYANQLLYLLLQHRNPNYTAMATVNEAELAEMVVVTIKKEGNPSYLDVFADQEGVLAENEAASSPKQYDDTLEAKEASQVDGGDSSQGQSESGPNVSRSHRGGALPRLLPRWFDRFYVRSFSRPFSSTYGFQICLTNARIGHLSAGNLTGCNIDDFFLHIQPVMKLWPRFLRQSGIFDHLPPKLLNEEWIYERKKGLPKNDTLAAYSPYSLAFIEHLITSSSMNLMNDNIIERMRWRWVVGVVDKELVT</sequence>
<gene>
    <name evidence="2" type="ORF">HAX54_031683</name>
</gene>
<reference evidence="2 3" key="1">
    <citation type="journal article" date="2021" name="BMC Genomics">
        <title>Datura genome reveals duplications of psychoactive alkaloid biosynthetic genes and high mutation rate following tissue culture.</title>
        <authorList>
            <person name="Rajewski A."/>
            <person name="Carter-House D."/>
            <person name="Stajich J."/>
            <person name="Litt A."/>
        </authorList>
    </citation>
    <scope>NUCLEOTIDE SEQUENCE [LARGE SCALE GENOMIC DNA]</scope>
    <source>
        <strain evidence="2">AR-01</strain>
    </source>
</reference>
<evidence type="ECO:0000313" key="3">
    <source>
        <dbReference type="Proteomes" id="UP000823775"/>
    </source>
</evidence>
<keyword evidence="3" id="KW-1185">Reference proteome</keyword>
<evidence type="ECO:0000313" key="2">
    <source>
        <dbReference type="EMBL" id="MCD7456418.1"/>
    </source>
</evidence>
<dbReference type="EMBL" id="JACEIK010000401">
    <property type="protein sequence ID" value="MCD7456418.1"/>
    <property type="molecule type" value="Genomic_DNA"/>
</dbReference>
<comment type="caution">
    <text evidence="2">The sequence shown here is derived from an EMBL/GenBank/DDBJ whole genome shotgun (WGS) entry which is preliminary data.</text>
</comment>
<accession>A0ABS8SC71</accession>
<dbReference type="Proteomes" id="UP000823775">
    <property type="component" value="Unassembled WGS sequence"/>
</dbReference>
<protein>
    <submittedName>
        <fullName evidence="2">Uncharacterized protein</fullName>
    </submittedName>
</protein>
<feature type="compositionally biased region" description="Low complexity" evidence="1">
    <location>
        <begin position="120"/>
        <end position="134"/>
    </location>
</feature>
<proteinExistence type="predicted"/>
<evidence type="ECO:0000256" key="1">
    <source>
        <dbReference type="SAM" id="MobiDB-lite"/>
    </source>
</evidence>
<organism evidence="2 3">
    <name type="scientific">Datura stramonium</name>
    <name type="common">Jimsonweed</name>
    <name type="synonym">Common thornapple</name>
    <dbReference type="NCBI Taxonomy" id="4076"/>
    <lineage>
        <taxon>Eukaryota</taxon>
        <taxon>Viridiplantae</taxon>
        <taxon>Streptophyta</taxon>
        <taxon>Embryophyta</taxon>
        <taxon>Tracheophyta</taxon>
        <taxon>Spermatophyta</taxon>
        <taxon>Magnoliopsida</taxon>
        <taxon>eudicotyledons</taxon>
        <taxon>Gunneridae</taxon>
        <taxon>Pentapetalae</taxon>
        <taxon>asterids</taxon>
        <taxon>lamiids</taxon>
        <taxon>Solanales</taxon>
        <taxon>Solanaceae</taxon>
        <taxon>Solanoideae</taxon>
        <taxon>Datureae</taxon>
        <taxon>Datura</taxon>
    </lineage>
</organism>
<feature type="non-terminal residue" evidence="2">
    <location>
        <position position="1"/>
    </location>
</feature>